<sequence length="305" mass="33542">MTCQKVAAIKLIVGTCRGSRADARAIAKSMIDRYFDAPEICRFYLKVEKGVGVHYEIQQGGEGRAYLPSILQALGEDRDDITLATEERQVKIWRRSNGDLFCLWLASDDEHPIDVDGLVKSGPRMTRHTSSSGAMTNAGRIVFLAGALVLGAGVLNQAALTPDANHLGEIYAERFAGPEASAHLPIVHLEQALSAIEQGTLVSIRRINDPFRHGWRAVIETTADGAAEREITDYHRNANGTWTEMEVKTITDGDSTIELIRKADRQSDLTRGDFKINEPADLTERLTPEKSPPEIHRLAIEGEGS</sequence>
<accession>A0A368U9Y2</accession>
<evidence type="ECO:0000313" key="3">
    <source>
        <dbReference type="Proteomes" id="UP000253204"/>
    </source>
</evidence>
<dbReference type="EMBL" id="QPIJ01000001">
    <property type="protein sequence ID" value="RCV93785.1"/>
    <property type="molecule type" value="Genomic_DNA"/>
</dbReference>
<organism evidence="2 3">
    <name type="scientific">Vreelandella rituensis</name>
    <dbReference type="NCBI Taxonomy" id="2282306"/>
    <lineage>
        <taxon>Bacteria</taxon>
        <taxon>Pseudomonadati</taxon>
        <taxon>Pseudomonadota</taxon>
        <taxon>Gammaproteobacteria</taxon>
        <taxon>Oceanospirillales</taxon>
        <taxon>Halomonadaceae</taxon>
        <taxon>Vreelandella</taxon>
    </lineage>
</organism>
<feature type="region of interest" description="Disordered" evidence="1">
    <location>
        <begin position="275"/>
        <end position="305"/>
    </location>
</feature>
<dbReference type="OrthoDB" id="5567595at2"/>
<evidence type="ECO:0000256" key="1">
    <source>
        <dbReference type="SAM" id="MobiDB-lite"/>
    </source>
</evidence>
<comment type="caution">
    <text evidence="2">The sequence shown here is derived from an EMBL/GenBank/DDBJ whole genome shotgun (WGS) entry which is preliminary data.</text>
</comment>
<dbReference type="AlphaFoldDB" id="A0A368U9Y2"/>
<protein>
    <submittedName>
        <fullName evidence="2">Uncharacterized protein</fullName>
    </submittedName>
</protein>
<dbReference type="RefSeq" id="WP_114485113.1">
    <property type="nucleotide sequence ID" value="NZ_CBCSHM010000052.1"/>
</dbReference>
<name>A0A368U9Y2_9GAMM</name>
<evidence type="ECO:0000313" key="2">
    <source>
        <dbReference type="EMBL" id="RCV93785.1"/>
    </source>
</evidence>
<dbReference type="Proteomes" id="UP000253204">
    <property type="component" value="Unassembled WGS sequence"/>
</dbReference>
<proteinExistence type="predicted"/>
<reference evidence="2 3" key="1">
    <citation type="submission" date="2018-07" db="EMBL/GenBank/DDBJ databases">
        <title>Halomonas rutogse sp. nov., isolated from Lake TangqianCo on Tibetan Plateau.</title>
        <authorList>
            <person name="Lu H."/>
            <person name="Xing P."/>
            <person name="Wu Q."/>
        </authorList>
    </citation>
    <scope>NUCLEOTIDE SEQUENCE [LARGE SCALE GENOMIC DNA]</scope>
    <source>
        <strain evidence="2 3">TQ8S</strain>
    </source>
</reference>
<gene>
    <name evidence="2" type="ORF">DU506_01110</name>
</gene>
<keyword evidence="3" id="KW-1185">Reference proteome</keyword>